<protein>
    <submittedName>
        <fullName evidence="1">Uncharacterized protein</fullName>
    </submittedName>
</protein>
<gene>
    <name evidence="1" type="ORF">Forpe1208_v006759</name>
</gene>
<evidence type="ECO:0000313" key="2">
    <source>
        <dbReference type="Proteomes" id="UP000694050"/>
    </source>
</evidence>
<proteinExistence type="predicted"/>
<organism evidence="1 2">
    <name type="scientific">Fusarium oxysporum f. sp. rapae</name>
    <dbReference type="NCBI Taxonomy" id="485398"/>
    <lineage>
        <taxon>Eukaryota</taxon>
        <taxon>Fungi</taxon>
        <taxon>Dikarya</taxon>
        <taxon>Ascomycota</taxon>
        <taxon>Pezizomycotina</taxon>
        <taxon>Sordariomycetes</taxon>
        <taxon>Hypocreomycetidae</taxon>
        <taxon>Hypocreales</taxon>
        <taxon>Nectriaceae</taxon>
        <taxon>Fusarium</taxon>
        <taxon>Fusarium oxysporum species complex</taxon>
    </lineage>
</organism>
<evidence type="ECO:0000313" key="1">
    <source>
        <dbReference type="EMBL" id="KAG7415590.1"/>
    </source>
</evidence>
<sequence>MTSFASPEEPTDQWIDFHCPVNPRGYGYQSPSSSSTGAATSLAGYDWLDFSIAGDSASAFWSLCYDYYHGFDNFRNGYRAKFGKNTFVSSVVRFRWDVGKDVTSTEYETYMNQLEIFRKWFSGNIMGPDSGTLSDAILIMPYGEPHPEYRDEAIHLLGPSL</sequence>
<comment type="caution">
    <text evidence="1">The sequence shown here is derived from an EMBL/GenBank/DDBJ whole genome shotgun (WGS) entry which is preliminary data.</text>
</comment>
<name>A0A8J5PBW5_FUSOX</name>
<reference evidence="1" key="1">
    <citation type="submission" date="2021-04" db="EMBL/GenBank/DDBJ databases">
        <title>First draft genome resource for Brassicaceae pathogens Fusarium oxysporum f. sp. raphani and Fusarium oxysporum f. sp. rapae.</title>
        <authorList>
            <person name="Asai S."/>
        </authorList>
    </citation>
    <scope>NUCLEOTIDE SEQUENCE</scope>
    <source>
        <strain evidence="1">Tf1208</strain>
    </source>
</reference>
<dbReference type="AlphaFoldDB" id="A0A8J5PBW5"/>
<dbReference type="EMBL" id="JAELUQ010000004">
    <property type="protein sequence ID" value="KAG7415590.1"/>
    <property type="molecule type" value="Genomic_DNA"/>
</dbReference>
<dbReference type="Proteomes" id="UP000694050">
    <property type="component" value="Unassembled WGS sequence"/>
</dbReference>
<accession>A0A8J5PBW5</accession>